<dbReference type="EMBL" id="CADCVQ010000017">
    <property type="protein sequence ID" value="CAA9475083.1"/>
    <property type="molecule type" value="Genomic_DNA"/>
</dbReference>
<name>A0A6J4RJI7_9ACTN</name>
<feature type="non-terminal residue" evidence="2">
    <location>
        <position position="1"/>
    </location>
</feature>
<protein>
    <submittedName>
        <fullName evidence="2">Uncharacterized protein</fullName>
    </submittedName>
</protein>
<accession>A0A6J4RJI7</accession>
<gene>
    <name evidence="2" type="ORF">AVDCRST_MAG67-488</name>
</gene>
<sequence>AVHDAAQDLVGAADQGRGASCPDLPAANALGKGRTRL</sequence>
<evidence type="ECO:0000313" key="2">
    <source>
        <dbReference type="EMBL" id="CAA9475083.1"/>
    </source>
</evidence>
<feature type="region of interest" description="Disordered" evidence="1">
    <location>
        <begin position="1"/>
        <end position="37"/>
    </location>
</feature>
<evidence type="ECO:0000256" key="1">
    <source>
        <dbReference type="SAM" id="MobiDB-lite"/>
    </source>
</evidence>
<feature type="non-terminal residue" evidence="2">
    <location>
        <position position="37"/>
    </location>
</feature>
<dbReference type="AlphaFoldDB" id="A0A6J4RJI7"/>
<organism evidence="2">
    <name type="scientific">uncultured Solirubrobacteraceae bacterium</name>
    <dbReference type="NCBI Taxonomy" id="1162706"/>
    <lineage>
        <taxon>Bacteria</taxon>
        <taxon>Bacillati</taxon>
        <taxon>Actinomycetota</taxon>
        <taxon>Thermoleophilia</taxon>
        <taxon>Solirubrobacterales</taxon>
        <taxon>Solirubrobacteraceae</taxon>
        <taxon>environmental samples</taxon>
    </lineage>
</organism>
<reference evidence="2" key="1">
    <citation type="submission" date="2020-02" db="EMBL/GenBank/DDBJ databases">
        <authorList>
            <person name="Meier V. D."/>
        </authorList>
    </citation>
    <scope>NUCLEOTIDE SEQUENCE</scope>
    <source>
        <strain evidence="2">AVDCRST_MAG67</strain>
    </source>
</reference>
<proteinExistence type="predicted"/>